<dbReference type="Pfam" id="PF07162">
    <property type="entry name" value="B9-C2"/>
    <property type="match status" value="1"/>
</dbReference>
<proteinExistence type="evidence at transcript level"/>
<keyword evidence="3" id="KW-0970">Cilium biogenesis/degradation</keyword>
<dbReference type="EMBL" id="GFAC01006353">
    <property type="protein sequence ID" value="JAT92835.1"/>
    <property type="molecule type" value="mRNA"/>
</dbReference>
<protein>
    <submittedName>
        <fullName evidence="6">Putative ciliary basal body-associated</fullName>
    </submittedName>
</protein>
<dbReference type="InterPro" id="IPR010796">
    <property type="entry name" value="C2_B9-type_dom"/>
</dbReference>
<dbReference type="PANTHER" id="PTHR12968:SF4">
    <property type="entry name" value="TECTONIC-LIKE COMPLEX MEMBER MKS1"/>
    <property type="match status" value="1"/>
</dbReference>
<sequence length="169" mass="18653">VGQLFLEVLSLDSWNRLRIEGYAYCDLLAVPGQQELSLHTWRPLCRGLTAHMRRFFTGGDTQLDDLAAVGPPPPASCHRTSDCGEGAERCKRLSRYALQTESSGTVKVLLNVVRQTTYKAKETEIARRVLGSIGQQVSQSSIAAVLASFHRARSRMLAARARHAALTEM</sequence>
<evidence type="ECO:0000256" key="5">
    <source>
        <dbReference type="ARBA" id="ARBA00023273"/>
    </source>
</evidence>
<evidence type="ECO:0000256" key="2">
    <source>
        <dbReference type="ARBA" id="ARBA00022490"/>
    </source>
</evidence>
<dbReference type="GO" id="GO:0036038">
    <property type="term" value="C:MKS complex"/>
    <property type="evidence" value="ECO:0007669"/>
    <property type="project" value="TreeGrafter"/>
</dbReference>
<evidence type="ECO:0000256" key="4">
    <source>
        <dbReference type="ARBA" id="ARBA00023212"/>
    </source>
</evidence>
<reference evidence="6" key="1">
    <citation type="journal article" date="2017" name="Front. Cell. Infect. Microbiol.">
        <title>The Distinct Transcriptional Response of the Midgut of Amblyomma sculptum and Amblyomma aureolatum Ticks to Rickettsia rickettsii Correlates to Their Differences in Susceptibility to Infection.</title>
        <authorList>
            <person name="Martins L.A."/>
            <person name="Galletti M.F.B.M."/>
            <person name="Ribeiro J.M."/>
            <person name="Fujita A."/>
            <person name="Costa F.B."/>
            <person name="Labruna M.B."/>
            <person name="Daffre S."/>
            <person name="Fogaca A.C."/>
        </authorList>
    </citation>
    <scope>NUCLEOTIDE SEQUENCE</scope>
</reference>
<keyword evidence="5" id="KW-0966">Cell projection</keyword>
<evidence type="ECO:0000256" key="1">
    <source>
        <dbReference type="ARBA" id="ARBA00004120"/>
    </source>
</evidence>
<accession>A0A1E1X0P5</accession>
<evidence type="ECO:0000256" key="3">
    <source>
        <dbReference type="ARBA" id="ARBA00022794"/>
    </source>
</evidence>
<keyword evidence="4" id="KW-0206">Cytoskeleton</keyword>
<keyword evidence="2" id="KW-0963">Cytoplasm</keyword>
<name>A0A1E1X0P5_9ACAR</name>
<dbReference type="GO" id="GO:0060271">
    <property type="term" value="P:cilium assembly"/>
    <property type="evidence" value="ECO:0007669"/>
    <property type="project" value="TreeGrafter"/>
</dbReference>
<dbReference type="PROSITE" id="PS51381">
    <property type="entry name" value="C2_B9"/>
    <property type="match status" value="1"/>
</dbReference>
<feature type="non-terminal residue" evidence="6">
    <location>
        <position position="1"/>
    </location>
</feature>
<dbReference type="PANTHER" id="PTHR12968">
    <property type="entry name" value="B9 DOMAIN-CONTAINING"/>
    <property type="match status" value="1"/>
</dbReference>
<evidence type="ECO:0000313" key="6">
    <source>
        <dbReference type="EMBL" id="JAT92835.1"/>
    </source>
</evidence>
<organism evidence="6">
    <name type="scientific">Amblyomma aureolatum</name>
    <dbReference type="NCBI Taxonomy" id="187763"/>
    <lineage>
        <taxon>Eukaryota</taxon>
        <taxon>Metazoa</taxon>
        <taxon>Ecdysozoa</taxon>
        <taxon>Arthropoda</taxon>
        <taxon>Chelicerata</taxon>
        <taxon>Arachnida</taxon>
        <taxon>Acari</taxon>
        <taxon>Parasitiformes</taxon>
        <taxon>Ixodida</taxon>
        <taxon>Ixodoidea</taxon>
        <taxon>Ixodidae</taxon>
        <taxon>Amblyomminae</taxon>
        <taxon>Amblyomma</taxon>
    </lineage>
</organism>
<comment type="subcellular location">
    <subcellularLocation>
        <location evidence="1">Cytoplasm</location>
        <location evidence="1">Cytoskeleton</location>
        <location evidence="1">Cilium basal body</location>
    </subcellularLocation>
</comment>
<dbReference type="AlphaFoldDB" id="A0A1E1X0P5"/>